<protein>
    <submittedName>
        <fullName evidence="2">EAL domain-containing protein</fullName>
    </submittedName>
</protein>
<dbReference type="GO" id="GO:0071111">
    <property type="term" value="F:cyclic-guanylate-specific phosphodiesterase activity"/>
    <property type="evidence" value="ECO:0007669"/>
    <property type="project" value="InterPro"/>
</dbReference>
<keyword evidence="3" id="KW-1185">Reference proteome</keyword>
<dbReference type="CDD" id="cd01948">
    <property type="entry name" value="EAL"/>
    <property type="match status" value="1"/>
</dbReference>
<dbReference type="PANTHER" id="PTHR33121">
    <property type="entry name" value="CYCLIC DI-GMP PHOSPHODIESTERASE PDEF"/>
    <property type="match status" value="1"/>
</dbReference>
<dbReference type="InterPro" id="IPR035919">
    <property type="entry name" value="EAL_sf"/>
</dbReference>
<dbReference type="EMBL" id="JADKPV010000004">
    <property type="protein sequence ID" value="MBF4501479.1"/>
    <property type="molecule type" value="Genomic_DNA"/>
</dbReference>
<dbReference type="Pfam" id="PF00563">
    <property type="entry name" value="EAL"/>
    <property type="match status" value="1"/>
</dbReference>
<evidence type="ECO:0000313" key="3">
    <source>
        <dbReference type="Proteomes" id="UP000622653"/>
    </source>
</evidence>
<name>A0A8J7GAZ0_9BACL</name>
<dbReference type="AlphaFoldDB" id="A0A8J7GAZ0"/>
<dbReference type="InterPro" id="IPR050706">
    <property type="entry name" value="Cyclic-di-GMP_PDE-like"/>
</dbReference>
<gene>
    <name evidence="2" type="ORF">IRY55_08900</name>
</gene>
<evidence type="ECO:0000313" key="2">
    <source>
        <dbReference type="EMBL" id="MBF4501479.1"/>
    </source>
</evidence>
<sequence length="271" mass="31550">MKVKNKQEMIENYKKLHQMTEQVGEALMNNQFELYYQPIVQSNGEISNFEALLRWNHPKEGVMSPALFLPYLEETGMMIPIGEWVVTQLVEQLALWNKRYKKINISFNLSMPELLSGEVIKTLVRNCDAHAVRPEQITVELTESMKSPDATTLKRLVNEIKDYGFRIAIDDFGTGYASLEKILTIQPHYLKLDRLFVEQLSTSTQVHYILEAIVKLAHQLQMEVIVEGIETAEQKKYIERLKVRYMQGYFYGKPQPAEKIEGKWSRVLRCC</sequence>
<feature type="domain" description="EAL" evidence="1">
    <location>
        <begin position="16"/>
        <end position="268"/>
    </location>
</feature>
<accession>A0A8J7GAZ0</accession>
<proteinExistence type="predicted"/>
<dbReference type="SUPFAM" id="SSF141868">
    <property type="entry name" value="EAL domain-like"/>
    <property type="match status" value="1"/>
</dbReference>
<comment type="caution">
    <text evidence="2">The sequence shown here is derived from an EMBL/GenBank/DDBJ whole genome shotgun (WGS) entry which is preliminary data.</text>
</comment>
<dbReference type="PROSITE" id="PS50883">
    <property type="entry name" value="EAL"/>
    <property type="match status" value="1"/>
</dbReference>
<organism evidence="2 3">
    <name type="scientific">Savagea serpentis</name>
    <dbReference type="NCBI Taxonomy" id="2785297"/>
    <lineage>
        <taxon>Bacteria</taxon>
        <taxon>Bacillati</taxon>
        <taxon>Bacillota</taxon>
        <taxon>Bacilli</taxon>
        <taxon>Bacillales</taxon>
        <taxon>Caryophanaceae</taxon>
        <taxon>Savagea</taxon>
    </lineage>
</organism>
<dbReference type="SMART" id="SM00052">
    <property type="entry name" value="EAL"/>
    <property type="match status" value="1"/>
</dbReference>
<dbReference type="Proteomes" id="UP000622653">
    <property type="component" value="Unassembled WGS sequence"/>
</dbReference>
<dbReference type="InterPro" id="IPR001633">
    <property type="entry name" value="EAL_dom"/>
</dbReference>
<dbReference type="Gene3D" id="3.20.20.450">
    <property type="entry name" value="EAL domain"/>
    <property type="match status" value="1"/>
</dbReference>
<evidence type="ECO:0000259" key="1">
    <source>
        <dbReference type="PROSITE" id="PS50883"/>
    </source>
</evidence>
<reference evidence="2" key="1">
    <citation type="submission" date="2020-11" db="EMBL/GenBank/DDBJ databases">
        <title>Multidrug resistant novel bacterium Savagea serpentis sp. nov., isolated from the scats of a vine snake (Ahaetulla nasuta).</title>
        <authorList>
            <person name="Venkata Ramana V."/>
            <person name="Vikas Patil S."/>
            <person name="Yogita Lugani V."/>
        </authorList>
    </citation>
    <scope>NUCLEOTIDE SEQUENCE</scope>
    <source>
        <strain evidence="2">SN6</strain>
    </source>
</reference>
<dbReference type="PANTHER" id="PTHR33121:SF70">
    <property type="entry name" value="SIGNALING PROTEIN YKOW"/>
    <property type="match status" value="1"/>
</dbReference>